<dbReference type="InterPro" id="IPR006330">
    <property type="entry name" value="Ado/ade_deaminase"/>
</dbReference>
<proteinExistence type="inferred from homology"/>
<dbReference type="PANTHER" id="PTHR43114">
    <property type="entry name" value="ADENINE DEAMINASE"/>
    <property type="match status" value="1"/>
</dbReference>
<protein>
    <submittedName>
        <fullName evidence="8">Adenosine deaminase</fullName>
        <ecNumber evidence="8">3.5.4.4</ecNumber>
    </submittedName>
</protein>
<keyword evidence="4 8" id="KW-0378">Hydrolase</keyword>
<name>A0A6J4S8S3_9ACTN</name>
<dbReference type="EC" id="3.5.4.4" evidence="8"/>
<dbReference type="InterPro" id="IPR001365">
    <property type="entry name" value="A_deaminase_dom"/>
</dbReference>
<organism evidence="8">
    <name type="scientific">uncultured Solirubrobacteraceae bacterium</name>
    <dbReference type="NCBI Taxonomy" id="1162706"/>
    <lineage>
        <taxon>Bacteria</taxon>
        <taxon>Bacillati</taxon>
        <taxon>Actinomycetota</taxon>
        <taxon>Thermoleophilia</taxon>
        <taxon>Solirubrobacterales</taxon>
        <taxon>Solirubrobacteraceae</taxon>
        <taxon>environmental samples</taxon>
    </lineage>
</organism>
<dbReference type="SUPFAM" id="SSF51556">
    <property type="entry name" value="Metallo-dependent hydrolases"/>
    <property type="match status" value="1"/>
</dbReference>
<dbReference type="NCBIfam" id="TIGR01430">
    <property type="entry name" value="aden_deam"/>
    <property type="match status" value="1"/>
</dbReference>
<keyword evidence="3" id="KW-0479">Metal-binding</keyword>
<dbReference type="AlphaFoldDB" id="A0A6J4S8S3"/>
<dbReference type="Gene3D" id="3.20.20.140">
    <property type="entry name" value="Metal-dependent hydrolases"/>
    <property type="match status" value="1"/>
</dbReference>
<evidence type="ECO:0000256" key="4">
    <source>
        <dbReference type="ARBA" id="ARBA00022801"/>
    </source>
</evidence>
<comment type="similarity">
    <text evidence="2">Belongs to the metallo-dependent hydrolases superfamily. Adenosine and AMP deaminases family.</text>
</comment>
<dbReference type="Pfam" id="PF00962">
    <property type="entry name" value="A_deaminase"/>
    <property type="match status" value="1"/>
</dbReference>
<dbReference type="GO" id="GO:0019239">
    <property type="term" value="F:deaminase activity"/>
    <property type="evidence" value="ECO:0007669"/>
    <property type="project" value="InterPro"/>
</dbReference>
<feature type="domain" description="Adenosine deaminase" evidence="7">
    <location>
        <begin position="6"/>
        <end position="324"/>
    </location>
</feature>
<evidence type="ECO:0000256" key="2">
    <source>
        <dbReference type="ARBA" id="ARBA00006676"/>
    </source>
</evidence>
<evidence type="ECO:0000259" key="7">
    <source>
        <dbReference type="Pfam" id="PF00962"/>
    </source>
</evidence>
<dbReference type="EMBL" id="CADCVR010000045">
    <property type="protein sequence ID" value="CAA9491743.1"/>
    <property type="molecule type" value="Genomic_DNA"/>
</dbReference>
<dbReference type="PANTHER" id="PTHR43114:SF6">
    <property type="entry name" value="ADENINE DEAMINASE"/>
    <property type="match status" value="1"/>
</dbReference>
<dbReference type="GO" id="GO:0046872">
    <property type="term" value="F:metal ion binding"/>
    <property type="evidence" value="ECO:0007669"/>
    <property type="project" value="UniProtKB-KW"/>
</dbReference>
<keyword evidence="5" id="KW-0862">Zinc</keyword>
<evidence type="ECO:0000256" key="5">
    <source>
        <dbReference type="ARBA" id="ARBA00022833"/>
    </source>
</evidence>
<evidence type="ECO:0000313" key="8">
    <source>
        <dbReference type="EMBL" id="CAA9491743.1"/>
    </source>
</evidence>
<comment type="cofactor">
    <cofactor evidence="1">
        <name>Zn(2+)</name>
        <dbReference type="ChEBI" id="CHEBI:29105"/>
    </cofactor>
</comment>
<reference evidence="8" key="1">
    <citation type="submission" date="2020-02" db="EMBL/GenBank/DDBJ databases">
        <authorList>
            <person name="Meier V. D."/>
        </authorList>
    </citation>
    <scope>NUCLEOTIDE SEQUENCE</scope>
    <source>
        <strain evidence="8">AVDCRST_MAG53</strain>
    </source>
</reference>
<evidence type="ECO:0000256" key="3">
    <source>
        <dbReference type="ARBA" id="ARBA00022723"/>
    </source>
</evidence>
<dbReference type="InterPro" id="IPR032466">
    <property type="entry name" value="Metal_Hydrolase"/>
</dbReference>
<dbReference type="GO" id="GO:0016814">
    <property type="term" value="F:hydrolase activity, acting on carbon-nitrogen (but not peptide) bonds, in cyclic amidines"/>
    <property type="evidence" value="ECO:0007669"/>
    <property type="project" value="UniProtKB-ARBA"/>
</dbReference>
<gene>
    <name evidence="8" type="ORF">AVDCRST_MAG53-1492</name>
</gene>
<accession>A0A6J4S8S3</accession>
<feature type="region of interest" description="Disordered" evidence="6">
    <location>
        <begin position="326"/>
        <end position="353"/>
    </location>
</feature>
<evidence type="ECO:0000256" key="6">
    <source>
        <dbReference type="SAM" id="MobiDB-lite"/>
    </source>
</evidence>
<evidence type="ECO:0000256" key="1">
    <source>
        <dbReference type="ARBA" id="ARBA00001947"/>
    </source>
</evidence>
<sequence length="353" mass="37456">MIPAVPKAELHVHVEGTAEPELVRRIAARNDLDLPVGLLGDDDRFAWHGFPGFLDTYDLAASVIRTAQDYRDVVFEYLSGCAAEGAIYVELISSPDQARAVGLPEEEHRAGLFAGIDDARAAHGIEGRIVVSVVRNLGVEAAERTAAEAAALPHPYVVGFNMAGDEAGYPPSPFRRAYEIARDAGLGCTVHAGEHAGPESVRQALALPGVTRISHGVRAVEDPGLVRELADAGTVLEVCPTSNVALGVYESYADHPFAALREAGVPVTLGSDDPPFFRATIGGEYAVARKHFGLDDAALLDVTRTAITASFADATLREELLRRLHPGGPAREAARCGPPSPSTLRRPPTDGVR</sequence>